<organism evidence="2 3">
    <name type="scientific">Microlunatus ginsengisoli</name>
    <dbReference type="NCBI Taxonomy" id="363863"/>
    <lineage>
        <taxon>Bacteria</taxon>
        <taxon>Bacillati</taxon>
        <taxon>Actinomycetota</taxon>
        <taxon>Actinomycetes</taxon>
        <taxon>Propionibacteriales</taxon>
        <taxon>Propionibacteriaceae</taxon>
        <taxon>Microlunatus</taxon>
    </lineage>
</organism>
<comment type="caution">
    <text evidence="2">The sequence shown here is derived from an EMBL/GenBank/DDBJ whole genome shotgun (WGS) entry which is preliminary data.</text>
</comment>
<evidence type="ECO:0000313" key="3">
    <source>
        <dbReference type="Proteomes" id="UP001501490"/>
    </source>
</evidence>
<dbReference type="Gene3D" id="3.90.1200.10">
    <property type="match status" value="1"/>
</dbReference>
<dbReference type="InterPro" id="IPR011009">
    <property type="entry name" value="Kinase-like_dom_sf"/>
</dbReference>
<reference evidence="3" key="1">
    <citation type="journal article" date="2019" name="Int. J. Syst. Evol. Microbiol.">
        <title>The Global Catalogue of Microorganisms (GCM) 10K type strain sequencing project: providing services to taxonomists for standard genome sequencing and annotation.</title>
        <authorList>
            <consortium name="The Broad Institute Genomics Platform"/>
            <consortium name="The Broad Institute Genome Sequencing Center for Infectious Disease"/>
            <person name="Wu L."/>
            <person name="Ma J."/>
        </authorList>
    </citation>
    <scope>NUCLEOTIDE SEQUENCE [LARGE SCALE GENOMIC DNA]</scope>
    <source>
        <strain evidence="3">JCM 16929</strain>
    </source>
</reference>
<feature type="domain" description="Aminoglycoside phosphotransferase" evidence="1">
    <location>
        <begin position="225"/>
        <end position="343"/>
    </location>
</feature>
<protein>
    <recommendedName>
        <fullName evidence="1">Aminoglycoside phosphotransferase domain-containing protein</fullName>
    </recommendedName>
</protein>
<sequence length="428" mass="47127">MVWWPRGPQYGASAVSRLLAVQVAGREAVVVLCSRDRRRGDRLWGALPPMPVVAPWWPEAWDVVEAVRQRFGIDVTVLRLLTTSRLRMPGGTVSYLAEINPAADLSELPLTPWTAGDPLAPEPLRQAWAHPDGPRRLVAWAQDRLEAAGIALRGVPEQRKTWNLSTLWRLPTERGPVWLKAVPDFFAHEGALMQRLGPAVTPEVYAAEPGRLLLADAPGDNMETRGPALAPMVDLLTGVQAGWADRIQDLLALGVPDRRLAAEIPRIEQVVGEYEAGLDATDRADLERLLAGLATRATAIADCGVPETLTHGDFHPGNVRGLNGRFLIMDWGDSCISHPMTDELAFTRPLDPADRESAADWFMTAWRGLVPGCEPERAAELLRPLSPLIGAVAYAEFVRQIEPDERIYHIDDVCDHLAIAAAEYRARQ</sequence>
<dbReference type="Proteomes" id="UP001501490">
    <property type="component" value="Unassembled WGS sequence"/>
</dbReference>
<proteinExistence type="predicted"/>
<dbReference type="EMBL" id="BAABAB010000056">
    <property type="protein sequence ID" value="GAA3643335.1"/>
    <property type="molecule type" value="Genomic_DNA"/>
</dbReference>
<evidence type="ECO:0000259" key="1">
    <source>
        <dbReference type="Pfam" id="PF01636"/>
    </source>
</evidence>
<gene>
    <name evidence="2" type="ORF">GCM10022236_52500</name>
</gene>
<dbReference type="InterPro" id="IPR002575">
    <property type="entry name" value="Aminoglycoside_PTrfase"/>
</dbReference>
<name>A0ABP7AY34_9ACTN</name>
<keyword evidence="3" id="KW-1185">Reference proteome</keyword>
<dbReference type="SUPFAM" id="SSF56112">
    <property type="entry name" value="Protein kinase-like (PK-like)"/>
    <property type="match status" value="1"/>
</dbReference>
<dbReference type="Pfam" id="PF01636">
    <property type="entry name" value="APH"/>
    <property type="match status" value="1"/>
</dbReference>
<evidence type="ECO:0000313" key="2">
    <source>
        <dbReference type="EMBL" id="GAA3643335.1"/>
    </source>
</evidence>
<accession>A0ABP7AY34</accession>